<dbReference type="Proteomes" id="UP000326380">
    <property type="component" value="Unassembled WGS sequence"/>
</dbReference>
<dbReference type="GO" id="GO:0005886">
    <property type="term" value="C:plasma membrane"/>
    <property type="evidence" value="ECO:0007669"/>
    <property type="project" value="UniProtKB-SubCell"/>
</dbReference>
<dbReference type="Pfam" id="PF00884">
    <property type="entry name" value="Sulfatase"/>
    <property type="match status" value="1"/>
</dbReference>
<dbReference type="SUPFAM" id="SSF53649">
    <property type="entry name" value="Alkaline phosphatase-like"/>
    <property type="match status" value="1"/>
</dbReference>
<sequence>MPSPLLRLLLRRFSLLLAAYVLLRVGFYAANRSVFAGASAGETAWAFWHGFRFDLSALLLLNAPFVLLSFVPAFGRGWQRTLRGVFLVLNAPGLALNIIDSQYFKFIGRRTSDELFTITGDIERQAGQLVGHYWLLLLPFAVLFGLLWYFYPMPDFRRPAPRRRLTLPGFAVGLLEIGLVAALAVLGIRGGLQLKPLRTGHAFVQTPPALGHLALNSTFTFLKSTISYLDHNGKPVLERSTYFATDGALERALQRRPVLPRATPRRDNVVILLVESFASEYNGIENGGQKSYTPFFDSLATRGLLFREHYANGRRSIEALPAVLAGLPGLMEGSFITSNFQTDELHGLGELLGRAGYSTSVFHGAENGTMGFNTFAGKAGMQRYYGLSEYPGGKSSPDFDGHWGIFDEPYLQYFARQLGQQKQPFFSTVFTLTSHEPFPVPAQYQGRFAPGELPIHASIGYTDFALRRFFQAAAKQPWYANTLFVLLADHTSQSLRPDYQNLLGFYKTPLLLFHPGQPLPPADVHRITQQADVPATVLDYLGMPAGPAELLPFGYSVFDAQAPGRALFLSGGAHYLVHHDYVTELTADNQVRLYPYRTHALPAAPATNVPTATRQAYAAELRACVQFFTNGLLDNRLYPTRLPTLGAAQTARH</sequence>
<evidence type="ECO:0000256" key="1">
    <source>
        <dbReference type="ARBA" id="ARBA00004651"/>
    </source>
</evidence>
<dbReference type="EMBL" id="VTWU01000001">
    <property type="protein sequence ID" value="KAA9339365.1"/>
    <property type="molecule type" value="Genomic_DNA"/>
</dbReference>
<dbReference type="RefSeq" id="WP_151077013.1">
    <property type="nucleotide sequence ID" value="NZ_CP047647.1"/>
</dbReference>
<comment type="subcellular location">
    <subcellularLocation>
        <location evidence="1">Cell membrane</location>
        <topology evidence="1">Multi-pass membrane protein</topology>
    </subcellularLocation>
</comment>
<evidence type="ECO:0000256" key="5">
    <source>
        <dbReference type="ARBA" id="ARBA00023136"/>
    </source>
</evidence>
<keyword evidence="7" id="KW-1185">Reference proteome</keyword>
<keyword evidence="4" id="KW-1133">Transmembrane helix</keyword>
<evidence type="ECO:0000256" key="2">
    <source>
        <dbReference type="ARBA" id="ARBA00022475"/>
    </source>
</evidence>
<dbReference type="InterPro" id="IPR017850">
    <property type="entry name" value="Alkaline_phosphatase_core_sf"/>
</dbReference>
<proteinExistence type="predicted"/>
<dbReference type="PIRSF" id="PIRSF005091">
    <property type="entry name" value="Mmb_sulf_HI1246"/>
    <property type="match status" value="1"/>
</dbReference>
<dbReference type="InterPro" id="IPR050448">
    <property type="entry name" value="OpgB/LTA_synthase_biosynth"/>
</dbReference>
<keyword evidence="3" id="KW-0812">Transmembrane</keyword>
<keyword evidence="2" id="KW-1003">Cell membrane</keyword>
<dbReference type="Gene3D" id="3.40.720.10">
    <property type="entry name" value="Alkaline Phosphatase, subunit A"/>
    <property type="match status" value="1"/>
</dbReference>
<evidence type="ECO:0000313" key="6">
    <source>
        <dbReference type="EMBL" id="KAA9339365.1"/>
    </source>
</evidence>
<dbReference type="PANTHER" id="PTHR47371:SF3">
    <property type="entry name" value="PHOSPHOGLYCEROL TRANSFERASE I"/>
    <property type="match status" value="1"/>
</dbReference>
<evidence type="ECO:0000256" key="4">
    <source>
        <dbReference type="ARBA" id="ARBA00022989"/>
    </source>
</evidence>
<dbReference type="Gene3D" id="3.30.1120.80">
    <property type="match status" value="1"/>
</dbReference>
<organism evidence="6 7">
    <name type="scientific">Hymenobacter busanensis</name>
    <dbReference type="NCBI Taxonomy" id="2607656"/>
    <lineage>
        <taxon>Bacteria</taxon>
        <taxon>Pseudomonadati</taxon>
        <taxon>Bacteroidota</taxon>
        <taxon>Cytophagia</taxon>
        <taxon>Cytophagales</taxon>
        <taxon>Hymenobacteraceae</taxon>
        <taxon>Hymenobacter</taxon>
    </lineage>
</organism>
<dbReference type="AlphaFoldDB" id="A0A7L4ZU05"/>
<dbReference type="PANTHER" id="PTHR47371">
    <property type="entry name" value="LIPOTEICHOIC ACID SYNTHASE"/>
    <property type="match status" value="1"/>
</dbReference>
<dbReference type="CDD" id="cd16015">
    <property type="entry name" value="LTA_synthase"/>
    <property type="match status" value="1"/>
</dbReference>
<evidence type="ECO:0000313" key="7">
    <source>
        <dbReference type="Proteomes" id="UP000326380"/>
    </source>
</evidence>
<protein>
    <submittedName>
        <fullName evidence="6">LTA synthase family protein</fullName>
    </submittedName>
</protein>
<name>A0A7L4ZU05_9BACT</name>
<accession>A0A7L4ZU05</accession>
<comment type="caution">
    <text evidence="6">The sequence shown here is derived from an EMBL/GenBank/DDBJ whole genome shotgun (WGS) entry which is preliminary data.</text>
</comment>
<dbReference type="InterPro" id="IPR000917">
    <property type="entry name" value="Sulfatase_N"/>
</dbReference>
<reference evidence="6 7" key="1">
    <citation type="submission" date="2019-09" db="EMBL/GenBank/DDBJ databases">
        <title>Genome sequence of Hymenobacter sp. M3.</title>
        <authorList>
            <person name="Srinivasan S."/>
        </authorList>
    </citation>
    <scope>NUCLEOTIDE SEQUENCE [LARGE SCALE GENOMIC DNA]</scope>
    <source>
        <strain evidence="6 7">M3</strain>
    </source>
</reference>
<dbReference type="InterPro" id="IPR012160">
    <property type="entry name" value="LtaS-like"/>
</dbReference>
<gene>
    <name evidence="6" type="ORF">F0P96_01730</name>
</gene>
<keyword evidence="5" id="KW-0472">Membrane</keyword>
<evidence type="ECO:0000256" key="3">
    <source>
        <dbReference type="ARBA" id="ARBA00022692"/>
    </source>
</evidence>